<dbReference type="GeneID" id="64626400"/>
<proteinExistence type="predicted"/>
<reference evidence="2" key="1">
    <citation type="journal article" date="2020" name="New Phytol.">
        <title>Comparative genomics reveals dynamic genome evolution in host specialist ectomycorrhizal fungi.</title>
        <authorList>
            <person name="Lofgren L.A."/>
            <person name="Nguyen N.H."/>
            <person name="Vilgalys R."/>
            <person name="Ruytinx J."/>
            <person name="Liao H.L."/>
            <person name="Branco S."/>
            <person name="Kuo A."/>
            <person name="LaButti K."/>
            <person name="Lipzen A."/>
            <person name="Andreopoulos W."/>
            <person name="Pangilinan J."/>
            <person name="Riley R."/>
            <person name="Hundley H."/>
            <person name="Na H."/>
            <person name="Barry K."/>
            <person name="Grigoriev I.V."/>
            <person name="Stajich J.E."/>
            <person name="Kennedy P.G."/>
        </authorList>
    </citation>
    <scope>NUCLEOTIDE SEQUENCE</scope>
    <source>
        <strain evidence="2">MN1</strain>
    </source>
</reference>
<dbReference type="Proteomes" id="UP000807769">
    <property type="component" value="Unassembled WGS sequence"/>
</dbReference>
<evidence type="ECO:0000313" key="3">
    <source>
        <dbReference type="Proteomes" id="UP000807769"/>
    </source>
</evidence>
<protein>
    <submittedName>
        <fullName evidence="2">Uncharacterized protein</fullName>
    </submittedName>
</protein>
<evidence type="ECO:0000256" key="1">
    <source>
        <dbReference type="SAM" id="MobiDB-lite"/>
    </source>
</evidence>
<comment type="caution">
    <text evidence="2">The sequence shown here is derived from an EMBL/GenBank/DDBJ whole genome shotgun (WGS) entry which is preliminary data.</text>
</comment>
<evidence type="ECO:0000313" key="2">
    <source>
        <dbReference type="EMBL" id="KAG1824930.1"/>
    </source>
</evidence>
<name>A0A9P7EMF7_9AGAM</name>
<dbReference type="AlphaFoldDB" id="A0A9P7EMF7"/>
<dbReference type="RefSeq" id="XP_041198647.1">
    <property type="nucleotide sequence ID" value="XM_041332383.1"/>
</dbReference>
<dbReference type="EMBL" id="JABBWG010000003">
    <property type="protein sequence ID" value="KAG1824930.1"/>
    <property type="molecule type" value="Genomic_DNA"/>
</dbReference>
<gene>
    <name evidence="2" type="ORF">BJ212DRAFT_1295974</name>
</gene>
<sequence length="100" mass="11169">MAKFYATVPDGGRLAPARYGFSSRAPRDESRCAGDNMLGNEGYQSANRSPKTGPLGPWCIAFATSDPYEGLPANSPLEEKYTVFRKLLKKDEPPRWYQYS</sequence>
<feature type="region of interest" description="Disordered" evidence="1">
    <location>
        <begin position="24"/>
        <end position="51"/>
    </location>
</feature>
<keyword evidence="3" id="KW-1185">Reference proteome</keyword>
<accession>A0A9P7EMF7</accession>
<organism evidence="2 3">
    <name type="scientific">Suillus subaureus</name>
    <dbReference type="NCBI Taxonomy" id="48587"/>
    <lineage>
        <taxon>Eukaryota</taxon>
        <taxon>Fungi</taxon>
        <taxon>Dikarya</taxon>
        <taxon>Basidiomycota</taxon>
        <taxon>Agaricomycotina</taxon>
        <taxon>Agaricomycetes</taxon>
        <taxon>Agaricomycetidae</taxon>
        <taxon>Boletales</taxon>
        <taxon>Suillineae</taxon>
        <taxon>Suillaceae</taxon>
        <taxon>Suillus</taxon>
    </lineage>
</organism>